<dbReference type="InterPro" id="IPR042197">
    <property type="entry name" value="Apaf_helical"/>
</dbReference>
<dbReference type="InterPro" id="IPR044974">
    <property type="entry name" value="Disease_R_plants"/>
</dbReference>
<dbReference type="PRINTS" id="PR00364">
    <property type="entry name" value="DISEASERSIST"/>
</dbReference>
<proteinExistence type="predicted"/>
<dbReference type="InterPro" id="IPR002182">
    <property type="entry name" value="NB-ARC"/>
</dbReference>
<feature type="compositionally biased region" description="Polar residues" evidence="3">
    <location>
        <begin position="812"/>
        <end position="828"/>
    </location>
</feature>
<evidence type="ECO:0000259" key="4">
    <source>
        <dbReference type="Pfam" id="PF00931"/>
    </source>
</evidence>
<dbReference type="InterPro" id="IPR058922">
    <property type="entry name" value="WHD_DRP"/>
</dbReference>
<evidence type="ECO:0000313" key="7">
    <source>
        <dbReference type="EnsemblPlants" id="TraesCSU02G196500.2"/>
    </source>
</evidence>
<accession>A0A3B6U3M4</accession>
<feature type="domain" description="Disease resistance protein winged helix" evidence="5">
    <location>
        <begin position="240"/>
        <end position="310"/>
    </location>
</feature>
<dbReference type="EnsemblPlants" id="TraesCSU02G196500.2">
    <property type="protein sequence ID" value="TraesCSU02G196500.2"/>
    <property type="gene ID" value="TraesCSU02G196500"/>
</dbReference>
<dbReference type="Gene3D" id="3.80.10.10">
    <property type="entry name" value="Ribonuclease Inhibitor"/>
    <property type="match status" value="2"/>
</dbReference>
<dbReference type="Gramene" id="TraesCS7A03G0088400.2">
    <property type="protein sequence ID" value="TraesCS7A03G0088400.2.CDS"/>
    <property type="gene ID" value="TraesCS7A03G0088400"/>
</dbReference>
<evidence type="ECO:0000256" key="2">
    <source>
        <dbReference type="ARBA" id="ARBA00022821"/>
    </source>
</evidence>
<dbReference type="SUPFAM" id="SSF52058">
    <property type="entry name" value="L domain-like"/>
    <property type="match status" value="1"/>
</dbReference>
<dbReference type="GO" id="GO:0042742">
    <property type="term" value="P:defense response to bacterium"/>
    <property type="evidence" value="ECO:0007669"/>
    <property type="project" value="UniProtKB-ARBA"/>
</dbReference>
<dbReference type="FunFam" id="1.10.10.10:FF:000322">
    <property type="entry name" value="Probable disease resistance protein At1g63360"/>
    <property type="match status" value="1"/>
</dbReference>
<evidence type="ECO:0000256" key="1">
    <source>
        <dbReference type="ARBA" id="ARBA00022737"/>
    </source>
</evidence>
<dbReference type="GO" id="GO:0043531">
    <property type="term" value="F:ADP binding"/>
    <property type="evidence" value="ECO:0007669"/>
    <property type="project" value="InterPro"/>
</dbReference>
<evidence type="ECO:0000259" key="6">
    <source>
        <dbReference type="Pfam" id="PF23598"/>
    </source>
</evidence>
<dbReference type="Gene3D" id="3.40.50.300">
    <property type="entry name" value="P-loop containing nucleotide triphosphate hydrolases"/>
    <property type="match status" value="1"/>
</dbReference>
<dbReference type="SMR" id="A0A3B6U3M4"/>
<dbReference type="Pfam" id="PF23598">
    <property type="entry name" value="LRR_14"/>
    <property type="match status" value="2"/>
</dbReference>
<evidence type="ECO:0000256" key="3">
    <source>
        <dbReference type="SAM" id="MobiDB-lite"/>
    </source>
</evidence>
<feature type="domain" description="Disease resistance R13L4/SHOC-2-like LRR" evidence="6">
    <location>
        <begin position="520"/>
        <end position="767"/>
    </location>
</feature>
<keyword evidence="2" id="KW-0611">Plant defense</keyword>
<keyword evidence="1" id="KW-0677">Repeat</keyword>
<dbReference type="PANTHER" id="PTHR23155:SF963">
    <property type="entry name" value="OS06G0287000 PROTEIN"/>
    <property type="match status" value="1"/>
</dbReference>
<sequence>MGGLGKTTLTMKVYENMKSYSCCAWITVSQSFVRMEFLKVMIKNLFGSEALTKQLEGNVVNEVNLANYLREELLEKRYFVVLDDLWNIDDWNWMKSVVFPRSNNKGSRIVVTTQDLGLAKNCTLESSSSLIYRHEPLETNDAISLLLRKTRKSEEEMKKYGNMRKIITKIVKKSGQLPLAILTIGGMLATRVVDEWENIYNQLPSELERNRSLEAMKRMVTLSYNHLPSHLKSCFLYLRLFPEDFEIKRRRLVERWIAEGFIIARSGVSVEDVGISYFNDLINRSLIQPSRVNIEGIVKSCRVHDIVRDVMISISRDEIFAWSTSDSVTGIAVDNFRHVAYQGSWSPNRGLNWNHVRSLTLFGERPMKPSPSLCSLDFRMLRVFDIQDAQFKITQKDINIVWSLRHLKYVNIGFSYDCSSDIYKIPRTIGKLQGLQTLDIRESLVASLPTEITKLQSLRSLRCSKDSIHASLFLLYPANWFLSTFCMPILFTPPLVSLEERRRLMMDFYMAWTGGFTSSDGVRVPKGISNLKELEILEIVDIERTSRKAVKELGELIKLRKLSVTVGASKQKSKILCTSLEKLTSLRSLCLRVDDGISGRSNASLKWLQSVSSPPPLLRKLTLDGDLEEMPIWFGDLVHLVKIGLWCSNLTEGGESMKTLGALPKLMLLDLGWKSYVGEKLFFRAETFLGLRRLAISGLTQLTELTFEVGTSPLLEKIEIRHCRLSSGITGIKHLPNLKEISFGSYGKVARLGALQREVDAHPNHPAQRLQRDGNHHDLDDVVQRSNTAVQADEAMEGEELSLRDDPAAARESSSSQAVAVTTRSDSSQDSEDDYCSCISEYDDDA</sequence>
<reference evidence="7" key="2">
    <citation type="submission" date="2018-10" db="UniProtKB">
        <authorList>
            <consortium name="EnsemblPlants"/>
        </authorList>
    </citation>
    <scope>IDENTIFICATION</scope>
</reference>
<organism evidence="7">
    <name type="scientific">Triticum aestivum</name>
    <name type="common">Wheat</name>
    <dbReference type="NCBI Taxonomy" id="4565"/>
    <lineage>
        <taxon>Eukaryota</taxon>
        <taxon>Viridiplantae</taxon>
        <taxon>Streptophyta</taxon>
        <taxon>Embryophyta</taxon>
        <taxon>Tracheophyta</taxon>
        <taxon>Spermatophyta</taxon>
        <taxon>Magnoliopsida</taxon>
        <taxon>Liliopsida</taxon>
        <taxon>Poales</taxon>
        <taxon>Poaceae</taxon>
        <taxon>BOP clade</taxon>
        <taxon>Pooideae</taxon>
        <taxon>Triticodae</taxon>
        <taxon>Triticeae</taxon>
        <taxon>Triticinae</taxon>
        <taxon>Triticum</taxon>
    </lineage>
</organism>
<dbReference type="Pfam" id="PF23559">
    <property type="entry name" value="WHD_DRP"/>
    <property type="match status" value="1"/>
</dbReference>
<dbReference type="OrthoDB" id="680011at2759"/>
<feature type="region of interest" description="Disordered" evidence="3">
    <location>
        <begin position="794"/>
        <end position="846"/>
    </location>
</feature>
<dbReference type="AlphaFoldDB" id="A0A3B6U3M4"/>
<evidence type="ECO:0000313" key="8">
    <source>
        <dbReference type="Proteomes" id="UP000019116"/>
    </source>
</evidence>
<dbReference type="PANTHER" id="PTHR23155">
    <property type="entry name" value="DISEASE RESISTANCE PROTEIN RP"/>
    <property type="match status" value="1"/>
</dbReference>
<dbReference type="InterPro" id="IPR036388">
    <property type="entry name" value="WH-like_DNA-bd_sf"/>
</dbReference>
<evidence type="ECO:0000259" key="5">
    <source>
        <dbReference type="Pfam" id="PF23559"/>
    </source>
</evidence>
<dbReference type="InterPro" id="IPR055414">
    <property type="entry name" value="LRR_R13L4/SHOC2-like"/>
</dbReference>
<dbReference type="STRING" id="4565.A0A3B6U3M4"/>
<dbReference type="InterPro" id="IPR032675">
    <property type="entry name" value="LRR_dom_sf"/>
</dbReference>
<reference evidence="7" key="1">
    <citation type="submission" date="2018-08" db="EMBL/GenBank/DDBJ databases">
        <authorList>
            <person name="Rossello M."/>
        </authorList>
    </citation>
    <scope>NUCLEOTIDE SEQUENCE [LARGE SCALE GENOMIC DNA]</scope>
    <source>
        <strain evidence="7">cv. Chinese Spring</strain>
    </source>
</reference>
<dbReference type="SUPFAM" id="SSF52540">
    <property type="entry name" value="P-loop containing nucleoside triphosphate hydrolases"/>
    <property type="match status" value="1"/>
</dbReference>
<feature type="compositionally biased region" description="Acidic residues" evidence="3">
    <location>
        <begin position="829"/>
        <end position="846"/>
    </location>
</feature>
<dbReference type="GO" id="GO:0009626">
    <property type="term" value="P:plant-type hypersensitive response"/>
    <property type="evidence" value="ECO:0007669"/>
    <property type="project" value="UniProtKB-ARBA"/>
</dbReference>
<feature type="domain" description="Disease resistance R13L4/SHOC-2-like LRR" evidence="6">
    <location>
        <begin position="355"/>
        <end position="466"/>
    </location>
</feature>
<dbReference type="Gene3D" id="1.10.8.430">
    <property type="entry name" value="Helical domain of apoptotic protease-activating factors"/>
    <property type="match status" value="1"/>
</dbReference>
<keyword evidence="8" id="KW-1185">Reference proteome</keyword>
<dbReference type="Proteomes" id="UP000019116">
    <property type="component" value="Chromosome Un"/>
</dbReference>
<dbReference type="GO" id="GO:0002758">
    <property type="term" value="P:innate immune response-activating signaling pathway"/>
    <property type="evidence" value="ECO:0007669"/>
    <property type="project" value="UniProtKB-ARBA"/>
</dbReference>
<dbReference type="InterPro" id="IPR027417">
    <property type="entry name" value="P-loop_NTPase"/>
</dbReference>
<dbReference type="Pfam" id="PF00931">
    <property type="entry name" value="NB-ARC"/>
    <property type="match status" value="1"/>
</dbReference>
<feature type="domain" description="NB-ARC" evidence="4">
    <location>
        <begin position="1"/>
        <end position="150"/>
    </location>
</feature>
<protein>
    <submittedName>
        <fullName evidence="7">Uncharacterized protein</fullName>
    </submittedName>
</protein>
<dbReference type="Gramene" id="TraesCSU02G196500.2">
    <property type="protein sequence ID" value="TraesCSU02G196500.2"/>
    <property type="gene ID" value="TraesCSU02G196500"/>
</dbReference>
<name>A0A3B6U3M4_WHEAT</name>
<dbReference type="Gene3D" id="1.10.10.10">
    <property type="entry name" value="Winged helix-like DNA-binding domain superfamily/Winged helix DNA-binding domain"/>
    <property type="match status" value="1"/>
</dbReference>